<dbReference type="GeneID" id="39737183"/>
<dbReference type="Proteomes" id="UP000220158">
    <property type="component" value="Chromosome 11"/>
</dbReference>
<dbReference type="PANTHER" id="PTHR11702:SF44">
    <property type="entry name" value="GTP-BINDING PROTEIN OBGC, CHLOROPLASTIC"/>
    <property type="match status" value="1"/>
</dbReference>
<dbReference type="SUPFAM" id="SSF52540">
    <property type="entry name" value="P-loop containing nucleoside triphosphate hydrolases"/>
    <property type="match status" value="1"/>
</dbReference>
<protein>
    <submittedName>
        <fullName evidence="3">GTP-binding protein, putative</fullName>
    </submittedName>
</protein>
<sequence>MVNCFKFINEILLKKKKLCLRNGIFEKRKHLYSIKIIDKLKNKDVKIYDDSIKKKKKIEKEKDKLESEENNLMNTKNDLYEVNKNKSIFYESERIIKCVGGNGGDGAISFRKYKRKVFGKLGLPNGGKGGNGGSIYLCYSNIERQKKKSKKVNDENRHIYINNLNELPCVLSATSGEKGKSNQLRGKNGSNIFIYLNKICHIYKLFSDADSNNSNNLNVHEKISNNNSENDNNKNKELNNCNNLDNDLIRRNFAQEVRNDLNKKELMNNNLIKNKLNEIAINYNSNYEENVYNILKKNDPVYIKRNNHILKEIVSLDKKITKEIYMGFLNEDNDCILLSRGGIGGRGNNMKNTFSYEKGEKGETSFIKILYKCISDICFIGYSQSGKSTLLSLITHKICTVNNLYILKKIYFKDNFQISVADFFNYNDNLQKRKNTENIPYFRINQNLFNYLELTHLIVIVLDFKHNLSTQFYNIRQELKQKDERIYKKPFIVVINKCDINFKENIMKAEESYNEIKMYDSNVSIFFISAKYAIGINEFVSCLRYSIQKLKQKI</sequence>
<dbReference type="InterPro" id="IPR036726">
    <property type="entry name" value="GTP1_OBG_dom_sf"/>
</dbReference>
<dbReference type="AlphaFoldDB" id="A0A1J1H7X3"/>
<name>A0A1J1H7X3_PLARL</name>
<evidence type="ECO:0000256" key="1">
    <source>
        <dbReference type="SAM" id="Coils"/>
    </source>
</evidence>
<evidence type="ECO:0000259" key="2">
    <source>
        <dbReference type="PROSITE" id="PS51883"/>
    </source>
</evidence>
<dbReference type="GO" id="GO:0042254">
    <property type="term" value="P:ribosome biogenesis"/>
    <property type="evidence" value="ECO:0007669"/>
    <property type="project" value="UniProtKB-UniRule"/>
</dbReference>
<dbReference type="Pfam" id="PF01018">
    <property type="entry name" value="GTP1_OBG"/>
    <property type="match status" value="1"/>
</dbReference>
<dbReference type="InterPro" id="IPR006169">
    <property type="entry name" value="GTP1_OBG_dom"/>
</dbReference>
<keyword evidence="1" id="KW-0175">Coiled coil</keyword>
<dbReference type="Gene3D" id="2.70.210.12">
    <property type="entry name" value="GTP1/OBG domain"/>
    <property type="match status" value="1"/>
</dbReference>
<dbReference type="GO" id="GO:0003924">
    <property type="term" value="F:GTPase activity"/>
    <property type="evidence" value="ECO:0007669"/>
    <property type="project" value="InterPro"/>
</dbReference>
<reference evidence="3 4" key="1">
    <citation type="submission" date="2015-04" db="EMBL/GenBank/DDBJ databases">
        <authorList>
            <consortium name="Pathogen Informatics"/>
        </authorList>
    </citation>
    <scope>NUCLEOTIDE SEQUENCE [LARGE SCALE GENOMIC DNA]</scope>
    <source>
        <strain evidence="3 4">SGS1</strain>
    </source>
</reference>
<dbReference type="InterPro" id="IPR045086">
    <property type="entry name" value="OBG_GTPase"/>
</dbReference>
<accession>A0A1J1H7X3</accession>
<feature type="domain" description="Obg" evidence="2">
    <location>
        <begin position="88"/>
        <end position="374"/>
    </location>
</feature>
<organism evidence="3 4">
    <name type="scientific">Plasmodium relictum</name>
    <dbReference type="NCBI Taxonomy" id="85471"/>
    <lineage>
        <taxon>Eukaryota</taxon>
        <taxon>Sar</taxon>
        <taxon>Alveolata</taxon>
        <taxon>Apicomplexa</taxon>
        <taxon>Aconoidasida</taxon>
        <taxon>Haemosporida</taxon>
        <taxon>Plasmodiidae</taxon>
        <taxon>Plasmodium</taxon>
        <taxon>Plasmodium (Haemamoeba)</taxon>
    </lineage>
</organism>
<dbReference type="EMBL" id="LN835306">
    <property type="protein sequence ID" value="CRH01056.1"/>
    <property type="molecule type" value="Genomic_DNA"/>
</dbReference>
<dbReference type="SUPFAM" id="SSF82051">
    <property type="entry name" value="Obg GTP-binding protein N-terminal domain"/>
    <property type="match status" value="1"/>
</dbReference>
<keyword evidence="4" id="KW-1185">Reference proteome</keyword>
<dbReference type="Pfam" id="PF01926">
    <property type="entry name" value="MMR_HSR1"/>
    <property type="match status" value="1"/>
</dbReference>
<feature type="coiled-coil region" evidence="1">
    <location>
        <begin position="48"/>
        <end position="85"/>
    </location>
</feature>
<dbReference type="RefSeq" id="XP_028534057.1">
    <property type="nucleotide sequence ID" value="XM_028677694.1"/>
</dbReference>
<dbReference type="GO" id="GO:0005525">
    <property type="term" value="F:GTP binding"/>
    <property type="evidence" value="ECO:0007669"/>
    <property type="project" value="InterPro"/>
</dbReference>
<evidence type="ECO:0000313" key="4">
    <source>
        <dbReference type="Proteomes" id="UP000220158"/>
    </source>
</evidence>
<dbReference type="InterPro" id="IPR006073">
    <property type="entry name" value="GTP-bd"/>
</dbReference>
<proteinExistence type="predicted"/>
<dbReference type="KEGG" id="prel:PRELSG_1140500"/>
<gene>
    <name evidence="3" type="ORF">PRELSG_1140500</name>
</gene>
<dbReference type="InterPro" id="IPR027417">
    <property type="entry name" value="P-loop_NTPase"/>
</dbReference>
<dbReference type="VEuPathDB" id="PlasmoDB:PRELSG_1140500"/>
<dbReference type="OMA" id="GKGNNMQ"/>
<evidence type="ECO:0000313" key="3">
    <source>
        <dbReference type="EMBL" id="CRH01056.1"/>
    </source>
</evidence>
<dbReference type="GO" id="GO:0005739">
    <property type="term" value="C:mitochondrion"/>
    <property type="evidence" value="ECO:0007669"/>
    <property type="project" value="TreeGrafter"/>
</dbReference>
<dbReference type="PROSITE" id="PS51883">
    <property type="entry name" value="OBG"/>
    <property type="match status" value="1"/>
</dbReference>
<dbReference type="Gene3D" id="3.40.50.300">
    <property type="entry name" value="P-loop containing nucleotide triphosphate hydrolases"/>
    <property type="match status" value="1"/>
</dbReference>
<dbReference type="OrthoDB" id="347018at2759"/>
<dbReference type="PANTHER" id="PTHR11702">
    <property type="entry name" value="DEVELOPMENTALLY REGULATED GTP-BINDING PROTEIN-RELATED"/>
    <property type="match status" value="1"/>
</dbReference>